<dbReference type="PANTHER" id="PTHR47072">
    <property type="match status" value="1"/>
</dbReference>
<evidence type="ECO:0000256" key="1">
    <source>
        <dbReference type="SAM" id="MobiDB-lite"/>
    </source>
</evidence>
<dbReference type="OrthoDB" id="76215at2759"/>
<evidence type="ECO:0000313" key="3">
    <source>
        <dbReference type="EMBL" id="KAF5341572.1"/>
    </source>
</evidence>
<protein>
    <recommendedName>
        <fullName evidence="2">Myb/SANT-like domain-containing protein</fullName>
    </recommendedName>
</protein>
<feature type="domain" description="Myb/SANT-like" evidence="2">
    <location>
        <begin position="23"/>
        <end position="114"/>
    </location>
</feature>
<organism evidence="3 4">
    <name type="scientific">Tetrapyrgos nigripes</name>
    <dbReference type="NCBI Taxonomy" id="182062"/>
    <lineage>
        <taxon>Eukaryota</taxon>
        <taxon>Fungi</taxon>
        <taxon>Dikarya</taxon>
        <taxon>Basidiomycota</taxon>
        <taxon>Agaricomycotina</taxon>
        <taxon>Agaricomycetes</taxon>
        <taxon>Agaricomycetidae</taxon>
        <taxon>Agaricales</taxon>
        <taxon>Marasmiineae</taxon>
        <taxon>Marasmiaceae</taxon>
        <taxon>Tetrapyrgos</taxon>
    </lineage>
</organism>
<dbReference type="Pfam" id="PF12776">
    <property type="entry name" value="Myb_DNA-bind_3"/>
    <property type="match status" value="1"/>
</dbReference>
<feature type="region of interest" description="Disordered" evidence="1">
    <location>
        <begin position="111"/>
        <end position="183"/>
    </location>
</feature>
<dbReference type="InterPro" id="IPR024752">
    <property type="entry name" value="Myb/SANT-like_dom"/>
</dbReference>
<keyword evidence="4" id="KW-1185">Reference proteome</keyword>
<evidence type="ECO:0000313" key="4">
    <source>
        <dbReference type="Proteomes" id="UP000559256"/>
    </source>
</evidence>
<comment type="caution">
    <text evidence="3">The sequence shown here is derived from an EMBL/GenBank/DDBJ whole genome shotgun (WGS) entry which is preliminary data.</text>
</comment>
<dbReference type="PANTHER" id="PTHR47072:SF4">
    <property type="entry name" value="MYB_SANT-LIKE DOMAIN-CONTAINING PROTEIN"/>
    <property type="match status" value="1"/>
</dbReference>
<accession>A0A8H5CJ64</accession>
<evidence type="ECO:0000259" key="2">
    <source>
        <dbReference type="Pfam" id="PF12776"/>
    </source>
</evidence>
<feature type="compositionally biased region" description="Basic and acidic residues" evidence="1">
    <location>
        <begin position="111"/>
        <end position="122"/>
    </location>
</feature>
<dbReference type="Proteomes" id="UP000559256">
    <property type="component" value="Unassembled WGS sequence"/>
</dbReference>
<name>A0A8H5CJ64_9AGAR</name>
<feature type="region of interest" description="Disordered" evidence="1">
    <location>
        <begin position="1"/>
        <end position="24"/>
    </location>
</feature>
<feature type="compositionally biased region" description="Basic and acidic residues" evidence="1">
    <location>
        <begin position="10"/>
        <end position="24"/>
    </location>
</feature>
<feature type="compositionally biased region" description="Polar residues" evidence="1">
    <location>
        <begin position="129"/>
        <end position="151"/>
    </location>
</feature>
<dbReference type="EMBL" id="JAACJM010000160">
    <property type="protein sequence ID" value="KAF5341572.1"/>
    <property type="molecule type" value="Genomic_DNA"/>
</dbReference>
<gene>
    <name evidence="3" type="ORF">D9758_014056</name>
</gene>
<dbReference type="AlphaFoldDB" id="A0A8H5CJ64"/>
<proteinExistence type="predicted"/>
<sequence length="268" mass="30019">MYIMAKSKNANKENDNADARSPWKEEEDVVLVEELKIAKKAGKQAQNGWLKKVWTDCEERMKKDFPDHPKSAVQCQEHFNSTLKKNFKAVYALVTKGSGWGWDPVRKHVTATDEEHPDRLEVVGDTDVDQGNTTDIEQESPRTQTLVQTPVPSRKRTRAPSETPEPFSSASCAPKSRGNAEAGDNVADAIRGLYSVMKDEPPASVMALSTPERRKAAVELMEEDGELSETEEVLALQLFSHHKEAADTFLSTKKKTLRTAYLQAELYN</sequence>
<reference evidence="3 4" key="1">
    <citation type="journal article" date="2020" name="ISME J.">
        <title>Uncovering the hidden diversity of litter-decomposition mechanisms in mushroom-forming fungi.</title>
        <authorList>
            <person name="Floudas D."/>
            <person name="Bentzer J."/>
            <person name="Ahren D."/>
            <person name="Johansson T."/>
            <person name="Persson P."/>
            <person name="Tunlid A."/>
        </authorList>
    </citation>
    <scope>NUCLEOTIDE SEQUENCE [LARGE SCALE GENOMIC DNA]</scope>
    <source>
        <strain evidence="3 4">CBS 291.85</strain>
    </source>
</reference>